<sequence length="156" mass="18435">MENVYQAHPRQYRVHKILAHSYTLYFFLFLVGVYLDFIFPFEIFTNSIWVSTGILLLIFSTILIIWAQKTSRNLDIQNIRKETFYQGPYRYARSPTHWGLFLLMFGFGIIANALFVILSTLISSLISRFIFLKRQENILAEKYGAPYLEYKKAVKL</sequence>
<dbReference type="AlphaFoldDB" id="A0A1F6Y525"/>
<feature type="transmembrane region" description="Helical" evidence="5">
    <location>
        <begin position="21"/>
        <end position="41"/>
    </location>
</feature>
<evidence type="ECO:0000313" key="7">
    <source>
        <dbReference type="Proteomes" id="UP000177693"/>
    </source>
</evidence>
<comment type="caution">
    <text evidence="6">The sequence shown here is derived from an EMBL/GenBank/DDBJ whole genome shotgun (WGS) entry which is preliminary data.</text>
</comment>
<dbReference type="InterPro" id="IPR007318">
    <property type="entry name" value="Phopholipid_MeTrfase"/>
</dbReference>
<dbReference type="Gene3D" id="1.20.120.1630">
    <property type="match status" value="1"/>
</dbReference>
<evidence type="ECO:0000256" key="2">
    <source>
        <dbReference type="ARBA" id="ARBA00022692"/>
    </source>
</evidence>
<evidence type="ECO:0000313" key="6">
    <source>
        <dbReference type="EMBL" id="OGJ01490.1"/>
    </source>
</evidence>
<evidence type="ECO:0000256" key="3">
    <source>
        <dbReference type="ARBA" id="ARBA00022989"/>
    </source>
</evidence>
<keyword evidence="2 5" id="KW-0812">Transmembrane</keyword>
<dbReference type="Proteomes" id="UP000177693">
    <property type="component" value="Unassembled WGS sequence"/>
</dbReference>
<dbReference type="GO" id="GO:0012505">
    <property type="term" value="C:endomembrane system"/>
    <property type="evidence" value="ECO:0007669"/>
    <property type="project" value="UniProtKB-SubCell"/>
</dbReference>
<protein>
    <recommendedName>
        <fullName evidence="8">Steroid 5-alpha reductase C-terminal domain-containing protein</fullName>
    </recommendedName>
</protein>
<keyword evidence="3 5" id="KW-1133">Transmembrane helix</keyword>
<keyword evidence="4 5" id="KW-0472">Membrane</keyword>
<proteinExistence type="predicted"/>
<name>A0A1F6Y525_9BACT</name>
<comment type="subcellular location">
    <subcellularLocation>
        <location evidence="1">Endomembrane system</location>
        <topology evidence="1">Multi-pass membrane protein</topology>
    </subcellularLocation>
</comment>
<evidence type="ECO:0000256" key="5">
    <source>
        <dbReference type="SAM" id="Phobius"/>
    </source>
</evidence>
<evidence type="ECO:0000256" key="1">
    <source>
        <dbReference type="ARBA" id="ARBA00004127"/>
    </source>
</evidence>
<dbReference type="EMBL" id="MFVL01000017">
    <property type="protein sequence ID" value="OGJ01490.1"/>
    <property type="molecule type" value="Genomic_DNA"/>
</dbReference>
<reference evidence="6 7" key="1">
    <citation type="journal article" date="2016" name="Nat. Commun.">
        <title>Thousands of microbial genomes shed light on interconnected biogeochemical processes in an aquifer system.</title>
        <authorList>
            <person name="Anantharaman K."/>
            <person name="Brown C.T."/>
            <person name="Hug L.A."/>
            <person name="Sharon I."/>
            <person name="Castelle C.J."/>
            <person name="Probst A.J."/>
            <person name="Thomas B.C."/>
            <person name="Singh A."/>
            <person name="Wilkins M.J."/>
            <person name="Karaoz U."/>
            <person name="Brodie E.L."/>
            <person name="Williams K.H."/>
            <person name="Hubbard S.S."/>
            <person name="Banfield J.F."/>
        </authorList>
    </citation>
    <scope>NUCLEOTIDE SEQUENCE [LARGE SCALE GENOMIC DNA]</scope>
</reference>
<feature type="transmembrane region" description="Helical" evidence="5">
    <location>
        <begin position="47"/>
        <end position="67"/>
    </location>
</feature>
<accession>A0A1F6Y525</accession>
<feature type="transmembrane region" description="Helical" evidence="5">
    <location>
        <begin position="100"/>
        <end position="126"/>
    </location>
</feature>
<evidence type="ECO:0000256" key="4">
    <source>
        <dbReference type="ARBA" id="ARBA00023136"/>
    </source>
</evidence>
<gene>
    <name evidence="6" type="ORF">A3I23_00595</name>
</gene>
<evidence type="ECO:0008006" key="8">
    <source>
        <dbReference type="Google" id="ProtNLM"/>
    </source>
</evidence>
<organism evidence="6 7">
    <name type="scientific">Candidatus Nomurabacteria bacterium RIFCSPLOWO2_02_FULL_40_67</name>
    <dbReference type="NCBI Taxonomy" id="1801787"/>
    <lineage>
        <taxon>Bacteria</taxon>
        <taxon>Candidatus Nomuraibacteriota</taxon>
    </lineage>
</organism>
<dbReference type="Pfam" id="PF04191">
    <property type="entry name" value="PEMT"/>
    <property type="match status" value="1"/>
</dbReference>